<protein>
    <submittedName>
        <fullName evidence="3">Uncharacterized protein</fullName>
    </submittedName>
</protein>
<feature type="signal peptide" evidence="1">
    <location>
        <begin position="1"/>
        <end position="25"/>
    </location>
</feature>
<evidence type="ECO:0000313" key="5">
    <source>
        <dbReference type="Proteomes" id="UP000629870"/>
    </source>
</evidence>
<organism evidence="3 4">
    <name type="scientific">Deinococcus radiopugnans ATCC 19172</name>
    <dbReference type="NCBI Taxonomy" id="585398"/>
    <lineage>
        <taxon>Bacteria</taxon>
        <taxon>Thermotogati</taxon>
        <taxon>Deinococcota</taxon>
        <taxon>Deinococci</taxon>
        <taxon>Deinococcales</taxon>
        <taxon>Deinococcaceae</taxon>
        <taxon>Deinococcus</taxon>
    </lineage>
</organism>
<evidence type="ECO:0000313" key="4">
    <source>
        <dbReference type="Proteomes" id="UP000313988"/>
    </source>
</evidence>
<comment type="caution">
    <text evidence="3">The sequence shown here is derived from an EMBL/GenBank/DDBJ whole genome shotgun (WGS) entry which is preliminary data.</text>
</comment>
<dbReference type="EMBL" id="JACHEW010000002">
    <property type="protein sequence ID" value="MBB6015392.1"/>
    <property type="molecule type" value="Genomic_DNA"/>
</dbReference>
<dbReference type="EMBL" id="VDMO01000001">
    <property type="protein sequence ID" value="TNM72921.1"/>
    <property type="molecule type" value="Genomic_DNA"/>
</dbReference>
<evidence type="ECO:0000256" key="1">
    <source>
        <dbReference type="SAM" id="SignalP"/>
    </source>
</evidence>
<dbReference type="AlphaFoldDB" id="A0A5C4YBE4"/>
<dbReference type="RefSeq" id="WP_139399810.1">
    <property type="nucleotide sequence ID" value="NZ_JACHEW010000002.1"/>
</dbReference>
<name>A0A5C4YBE4_9DEIO</name>
<sequence>MNLFKQIAVFGAVAVSLLAPNPVQGGNVPPAGSSPARFFMPTDVPENTAGSTVKTDAQGNVHSVYRVYARGDAFYSFCASACNKGAQMKAVRFKTDGAVQNVMLALTRAGQPRVLISTSQRVHYATCDSGCAAQRNWKTTVILDRQAFGERGLDISGEAFALDAQDRPRFIMSSYPQIIASLQNRFDTYFVGCDAGCSQAQNWRSALLYDDQAWRDVQLRFNARGQMRLALIGRIKGISGPNNSDVVGYAECDSACDRADRWNAVGLQPVYVTARLTSKPTVALQLTSSGAPRVALIATLPNYELGYLRYLSCDQNCTEDNWTNTGLLQGESLYPGLGLALRGNQPVIALSYGGDVRLLSCQSNCSGVKSWKVSAVESGSDLAADKIIPYPNCTLSAWFLYDPSVAIAPDGRAVVTYSASDDSGGFARPDTTKPACKAGTDMIFARYAALSKD</sequence>
<evidence type="ECO:0000313" key="2">
    <source>
        <dbReference type="EMBL" id="MBB6015392.1"/>
    </source>
</evidence>
<dbReference type="Proteomes" id="UP000629870">
    <property type="component" value="Unassembled WGS sequence"/>
</dbReference>
<accession>A0A5C4YBE4</accession>
<dbReference type="OrthoDB" id="73940at2"/>
<dbReference type="Proteomes" id="UP000313988">
    <property type="component" value="Unassembled WGS sequence"/>
</dbReference>
<reference evidence="3 4" key="1">
    <citation type="submission" date="2019-06" db="EMBL/GenBank/DDBJ databases">
        <title>Genome sequence of Deinococcus radiopugnans ATCC 19172.</title>
        <authorList>
            <person name="Maclea K.S."/>
            <person name="Maynard C.R."/>
        </authorList>
    </citation>
    <scope>NUCLEOTIDE SEQUENCE [LARGE SCALE GENOMIC DNA]</scope>
    <source>
        <strain evidence="3 4">ATCC 19172</strain>
    </source>
</reference>
<reference evidence="2 5" key="2">
    <citation type="submission" date="2020-08" db="EMBL/GenBank/DDBJ databases">
        <title>Genomic Encyclopedia of Type Strains, Phase IV (KMG-IV): sequencing the most valuable type-strain genomes for metagenomic binning, comparative biology and taxonomic classification.</title>
        <authorList>
            <person name="Goeker M."/>
        </authorList>
    </citation>
    <scope>NUCLEOTIDE SEQUENCE [LARGE SCALE GENOMIC DNA]</scope>
    <source>
        <strain evidence="2 5">DSM 12027</strain>
    </source>
</reference>
<gene>
    <name evidence="3" type="ORF">FHR04_00370</name>
    <name evidence="2" type="ORF">HNQ04_000621</name>
</gene>
<keyword evidence="1" id="KW-0732">Signal</keyword>
<keyword evidence="5" id="KW-1185">Reference proteome</keyword>
<evidence type="ECO:0000313" key="3">
    <source>
        <dbReference type="EMBL" id="TNM72921.1"/>
    </source>
</evidence>
<proteinExistence type="predicted"/>
<feature type="chain" id="PRO_5022855555" evidence="1">
    <location>
        <begin position="26"/>
        <end position="453"/>
    </location>
</feature>